<evidence type="ECO:0000256" key="1">
    <source>
        <dbReference type="SAM" id="Phobius"/>
    </source>
</evidence>
<keyword evidence="1" id="KW-0472">Membrane</keyword>
<evidence type="ECO:0000313" key="2">
    <source>
        <dbReference type="EMBL" id="GIX65641.1"/>
    </source>
</evidence>
<evidence type="ECO:0000313" key="3">
    <source>
        <dbReference type="Proteomes" id="UP001497744"/>
    </source>
</evidence>
<accession>A0AAV4LZJ4</accession>
<keyword evidence="3" id="KW-1185">Reference proteome</keyword>
<dbReference type="EMBL" id="BPLF01000005">
    <property type="protein sequence ID" value="GIX65641.1"/>
    <property type="molecule type" value="Genomic_DNA"/>
</dbReference>
<comment type="caution">
    <text evidence="2">The sequence shown here is derived from an EMBL/GenBank/DDBJ whole genome shotgun (WGS) entry which is preliminary data.</text>
</comment>
<dbReference type="Proteomes" id="UP001497744">
    <property type="component" value="Unassembled WGS sequence"/>
</dbReference>
<proteinExistence type="predicted"/>
<name>A0AAV4LZJ4_BABCB</name>
<reference evidence="2 3" key="1">
    <citation type="submission" date="2021-06" db="EMBL/GenBank/DDBJ databases">
        <title>Genome sequence of Babesia caballi.</title>
        <authorList>
            <person name="Yamagishi J."/>
            <person name="Kidaka T."/>
            <person name="Ochi A."/>
        </authorList>
    </citation>
    <scope>NUCLEOTIDE SEQUENCE [LARGE SCALE GENOMIC DNA]</scope>
    <source>
        <strain evidence="2">USDA-D6B2</strain>
    </source>
</reference>
<keyword evidence="1" id="KW-0812">Transmembrane</keyword>
<feature type="transmembrane region" description="Helical" evidence="1">
    <location>
        <begin position="21"/>
        <end position="49"/>
    </location>
</feature>
<dbReference type="RefSeq" id="XP_067717710.1">
    <property type="nucleotide sequence ID" value="XM_067861609.1"/>
</dbReference>
<sequence>MAGRMTTAKAGELVGEEGLEGGGICVFTAASVLAISLVLIDVVTVAVIATPNWTDMGGYNFLFEALINTLPIITHKPSTSVHVKLRALLVQKPKLELQSISVVGESVEQRGTG</sequence>
<keyword evidence="1" id="KW-1133">Transmembrane helix</keyword>
<protein>
    <submittedName>
        <fullName evidence="2">AGAP005303-PA protein</fullName>
    </submittedName>
</protein>
<organism evidence="2 3">
    <name type="scientific">Babesia caballi</name>
    <dbReference type="NCBI Taxonomy" id="5871"/>
    <lineage>
        <taxon>Eukaryota</taxon>
        <taxon>Sar</taxon>
        <taxon>Alveolata</taxon>
        <taxon>Apicomplexa</taxon>
        <taxon>Aconoidasida</taxon>
        <taxon>Piroplasmida</taxon>
        <taxon>Babesiidae</taxon>
        <taxon>Babesia</taxon>
    </lineage>
</organism>
<dbReference type="AlphaFoldDB" id="A0AAV4LZJ4"/>
<dbReference type="GeneID" id="94197122"/>
<gene>
    <name evidence="2" type="ORF">BcabD6B2_50760</name>
</gene>